<dbReference type="InterPro" id="IPR041471">
    <property type="entry name" value="UvrB_inter"/>
</dbReference>
<keyword evidence="1" id="KW-0547">Nucleotide-binding</keyword>
<dbReference type="InterPro" id="IPR003711">
    <property type="entry name" value="CarD-like/TRCF_RID"/>
</dbReference>
<dbReference type="Pfam" id="PF17757">
    <property type="entry name" value="UvrB_inter"/>
    <property type="match status" value="1"/>
</dbReference>
<dbReference type="InterPro" id="IPR004807">
    <property type="entry name" value="UvrB"/>
</dbReference>
<dbReference type="InterPro" id="IPR027417">
    <property type="entry name" value="P-loop_NTPase"/>
</dbReference>
<dbReference type="GO" id="GO:0006289">
    <property type="term" value="P:nucleotide-excision repair"/>
    <property type="evidence" value="ECO:0007669"/>
    <property type="project" value="InterPro"/>
</dbReference>
<keyword evidence="2" id="KW-0067">ATP-binding</keyword>
<dbReference type="Gene3D" id="3.30.2060.10">
    <property type="entry name" value="Penicillin-binding protein 1b domain"/>
    <property type="match status" value="1"/>
</dbReference>
<feature type="domain" description="CarD-like/TRCF RNAP-interacting" evidence="3">
    <location>
        <begin position="461"/>
        <end position="557"/>
    </location>
</feature>
<proteinExistence type="predicted"/>
<evidence type="ECO:0000313" key="4">
    <source>
        <dbReference type="EMBL" id="SVA11074.1"/>
    </source>
</evidence>
<accession>A0A381T5R5</accession>
<evidence type="ECO:0000256" key="2">
    <source>
        <dbReference type="ARBA" id="ARBA00022840"/>
    </source>
</evidence>
<evidence type="ECO:0000259" key="3">
    <source>
        <dbReference type="SMART" id="SM01058"/>
    </source>
</evidence>
<dbReference type="Gene3D" id="2.40.10.170">
    <property type="match status" value="1"/>
</dbReference>
<evidence type="ECO:0000256" key="1">
    <source>
        <dbReference type="ARBA" id="ARBA00022741"/>
    </source>
</evidence>
<dbReference type="GO" id="GO:0009380">
    <property type="term" value="C:excinuclease repair complex"/>
    <property type="evidence" value="ECO:0007669"/>
    <property type="project" value="InterPro"/>
</dbReference>
<dbReference type="SUPFAM" id="SSF52540">
    <property type="entry name" value="P-loop containing nucleoside triphosphate hydrolases"/>
    <property type="match status" value="2"/>
</dbReference>
<dbReference type="SMART" id="SM01058">
    <property type="entry name" value="CarD_TRCF"/>
    <property type="match status" value="1"/>
</dbReference>
<dbReference type="SUPFAM" id="SSF141259">
    <property type="entry name" value="CarD-like"/>
    <property type="match status" value="1"/>
</dbReference>
<dbReference type="GO" id="GO:0016887">
    <property type="term" value="F:ATP hydrolysis activity"/>
    <property type="evidence" value="ECO:0007669"/>
    <property type="project" value="InterPro"/>
</dbReference>
<dbReference type="InterPro" id="IPR036101">
    <property type="entry name" value="CarD-like/TRCF_RID_sf"/>
</dbReference>
<protein>
    <recommendedName>
        <fullName evidence="3">CarD-like/TRCF RNAP-interacting domain-containing protein</fullName>
    </recommendedName>
</protein>
<gene>
    <name evidence="4" type="ORF">METZ01_LOCUS63928</name>
</gene>
<dbReference type="PANTHER" id="PTHR24029:SF1">
    <property type="entry name" value="TRANSCRIPTION-REPAIR-COUPLING FACTOR"/>
    <property type="match status" value="1"/>
</dbReference>
<sequence>MSLAQPDLSATLAKLRETPPIQAVLYGAEPGEVLSLGGISQGAQAFSAAVLAHFAKGRPVVLVCPTGKLQEQLQQELETWLPALTKSPAKPPLFFPAWDVLPHEARLPHADVLSERLETLIHLSKRRKPSVNSTAPGPVIVTTGVALLQRTFSPSELKNRFRNFKLGERIDPLDLVEWLEDQGYEPEAQVSQKGEIALRGGILDVFPLASPWPVRFEFFGDEIESLRTFDPQTQISREKIDRATISPGGELGILKQQLAADSNYAAGRLGDYLVGDPLCLLIEPDDIAERVADYLEQVPGGDLFHDNWEAALGQARKRGTIVEVRETDDDEPLFQGLDSYRPLGESSGDPQVADAQRREFFNQLHRWLRNGYTVWTICGTEGELQRFDELWIEYGLAKRKAEAKPVRMLGSVSRGFLVEPAGLVVVTDSEIFGRTRTQRSRRLKSPHAAAMRSALEIDFTDLSVGDFVVHLQHGIGRYLGLKVLPVETRTMRDGRRKSSGGEECLVIEYGTRDPEQEPPKLYVPVSEAHLVSKYVGTGRARPPLSIIGGKRWAKAKA</sequence>
<dbReference type="AlphaFoldDB" id="A0A381T5R5"/>
<reference evidence="4" key="1">
    <citation type="submission" date="2018-05" db="EMBL/GenBank/DDBJ databases">
        <authorList>
            <person name="Lanie J.A."/>
            <person name="Ng W.-L."/>
            <person name="Kazmierczak K.M."/>
            <person name="Andrzejewski T.M."/>
            <person name="Davidsen T.M."/>
            <person name="Wayne K.J."/>
            <person name="Tettelin H."/>
            <person name="Glass J.I."/>
            <person name="Rusch D."/>
            <person name="Podicherti R."/>
            <person name="Tsui H.-C.T."/>
            <person name="Winkler M.E."/>
        </authorList>
    </citation>
    <scope>NUCLEOTIDE SEQUENCE</scope>
</reference>
<dbReference type="GO" id="GO:0005524">
    <property type="term" value="F:ATP binding"/>
    <property type="evidence" value="ECO:0007669"/>
    <property type="project" value="UniProtKB-KW"/>
</dbReference>
<dbReference type="GO" id="GO:0003677">
    <property type="term" value="F:DNA binding"/>
    <property type="evidence" value="ECO:0007669"/>
    <property type="project" value="InterPro"/>
</dbReference>
<name>A0A381T5R5_9ZZZZ</name>
<feature type="non-terminal residue" evidence="4">
    <location>
        <position position="557"/>
    </location>
</feature>
<dbReference type="Pfam" id="PF02559">
    <property type="entry name" value="CarD_TRCF_RID"/>
    <property type="match status" value="1"/>
</dbReference>
<dbReference type="EMBL" id="UINC01004011">
    <property type="protein sequence ID" value="SVA11074.1"/>
    <property type="molecule type" value="Genomic_DNA"/>
</dbReference>
<dbReference type="PANTHER" id="PTHR24029">
    <property type="entry name" value="UVRABC SYSTEM PROTEIN B"/>
    <property type="match status" value="1"/>
</dbReference>
<organism evidence="4">
    <name type="scientific">marine metagenome</name>
    <dbReference type="NCBI Taxonomy" id="408172"/>
    <lineage>
        <taxon>unclassified sequences</taxon>
        <taxon>metagenomes</taxon>
        <taxon>ecological metagenomes</taxon>
    </lineage>
</organism>